<dbReference type="Proteomes" id="UP001626550">
    <property type="component" value="Unassembled WGS sequence"/>
</dbReference>
<accession>A0ABD2QE88</accession>
<protein>
    <submittedName>
        <fullName evidence="2">Uncharacterized protein</fullName>
    </submittedName>
</protein>
<feature type="compositionally biased region" description="Polar residues" evidence="1">
    <location>
        <begin position="47"/>
        <end position="74"/>
    </location>
</feature>
<keyword evidence="3" id="KW-1185">Reference proteome</keyword>
<evidence type="ECO:0000256" key="1">
    <source>
        <dbReference type="SAM" id="MobiDB-lite"/>
    </source>
</evidence>
<dbReference type="EMBL" id="JBJKFK010000440">
    <property type="protein sequence ID" value="KAL3317051.1"/>
    <property type="molecule type" value="Genomic_DNA"/>
</dbReference>
<proteinExistence type="predicted"/>
<feature type="region of interest" description="Disordered" evidence="1">
    <location>
        <begin position="38"/>
        <end position="89"/>
    </location>
</feature>
<sequence length="89" mass="9761">MSFSLGKPNGAVKKDCTTFEPQQWRKTVCKNCFKTAPEHQKLPETMSKPNPDSDGASTPTSSESGQIAITSKTRSAARKHRQVKNLPSL</sequence>
<name>A0ABD2QE88_9PLAT</name>
<evidence type="ECO:0000313" key="2">
    <source>
        <dbReference type="EMBL" id="KAL3317051.1"/>
    </source>
</evidence>
<evidence type="ECO:0000313" key="3">
    <source>
        <dbReference type="Proteomes" id="UP001626550"/>
    </source>
</evidence>
<organism evidence="2 3">
    <name type="scientific">Cichlidogyrus casuarinus</name>
    <dbReference type="NCBI Taxonomy" id="1844966"/>
    <lineage>
        <taxon>Eukaryota</taxon>
        <taxon>Metazoa</taxon>
        <taxon>Spiralia</taxon>
        <taxon>Lophotrochozoa</taxon>
        <taxon>Platyhelminthes</taxon>
        <taxon>Monogenea</taxon>
        <taxon>Monopisthocotylea</taxon>
        <taxon>Dactylogyridea</taxon>
        <taxon>Ancyrocephalidae</taxon>
        <taxon>Cichlidogyrus</taxon>
    </lineage>
</organism>
<dbReference type="AlphaFoldDB" id="A0ABD2QE88"/>
<comment type="caution">
    <text evidence="2">The sequence shown here is derived from an EMBL/GenBank/DDBJ whole genome shotgun (WGS) entry which is preliminary data.</text>
</comment>
<gene>
    <name evidence="2" type="ORF">Ciccas_004305</name>
</gene>
<reference evidence="2 3" key="1">
    <citation type="submission" date="2024-11" db="EMBL/GenBank/DDBJ databases">
        <title>Adaptive evolution of stress response genes in parasites aligns with host niche diversity.</title>
        <authorList>
            <person name="Hahn C."/>
            <person name="Resl P."/>
        </authorList>
    </citation>
    <scope>NUCLEOTIDE SEQUENCE [LARGE SCALE GENOMIC DNA]</scope>
    <source>
        <strain evidence="2">EGGRZ-B1_66</strain>
        <tissue evidence="2">Body</tissue>
    </source>
</reference>